<proteinExistence type="predicted"/>
<name>A0AAF0YE85_9TREE</name>
<feature type="domain" description="Protein kinase" evidence="5">
    <location>
        <begin position="192"/>
        <end position="534"/>
    </location>
</feature>
<dbReference type="InterPro" id="IPR017441">
    <property type="entry name" value="Protein_kinase_ATP_BS"/>
</dbReference>
<dbReference type="InterPro" id="IPR011009">
    <property type="entry name" value="Kinase-like_dom_sf"/>
</dbReference>
<dbReference type="GeneID" id="87811451"/>
<dbReference type="GO" id="GO:0005829">
    <property type="term" value="C:cytosol"/>
    <property type="evidence" value="ECO:0007669"/>
    <property type="project" value="TreeGrafter"/>
</dbReference>
<dbReference type="GO" id="GO:0005524">
    <property type="term" value="F:ATP binding"/>
    <property type="evidence" value="ECO:0007669"/>
    <property type="project" value="UniProtKB-UniRule"/>
</dbReference>
<gene>
    <name evidence="6" type="primary">DUN1</name>
    <name evidence="6" type="ORF">LOC62_06G008284</name>
</gene>
<dbReference type="AlphaFoldDB" id="A0AAF0YE85"/>
<feature type="compositionally biased region" description="Acidic residues" evidence="4">
    <location>
        <begin position="615"/>
        <end position="626"/>
    </location>
</feature>
<sequence length="664" mass="74075">MPSSVKHQPPRKRSRSTIEESLTQPVRRPLAKMRRLDQFSDDDEDEAKPSQLEDPFPDTVGSLLCETPDEDIVRIVVTLQEIVVIGRDEDCVRTNSQFTMVALSDLSRYGFTLNGVLHRPDRVAKLDTKRLLCKTYILKTGDRVELPGCPAVFTWVQGPAHAVELLRHPNRSPPIFNTANAGAVYPLHKAWIVHNCPIGSGTFGTVNMASHRHASWLQVACKTIAKPETEEDMQGLRDEVGFLKRMDHPNLNGILDRVNEDAPYPRVHLILELMTGGDLFAYCEKHPGGLEELEVKWIASQLVDGLSYLHNMRIAHRDLKPENILLAVSAIYPRVVIGDFGHAISYEAVLETVPESEFTNKRREFPRIGTASYIPPERLKAWARPERGAGCSGLAETVGTSRDGLTRRERIANKWFTEELRLDAWALGVTLYTAAFGEHPYEGGLAGPTGRTGPTQQDKAQARSYTQVKGKNSWARFRQSVGEGRSIGTSREDSEATARYMELLDHFDRHALLDIRRGGENRLLVLDCRSNEWLKDDRGFLEAIHDRVIEHGEVLHFDRVQQIMDDIEHGAGVPSSFPASTASQEESIASRWMMMANAQPSPIQSPNRRPSPIPEGDEDIEMDETGDGGGGDDTIVNDTIVDDTFEDDGDDTYQAESGTGWSAA</sequence>
<dbReference type="RefSeq" id="XP_062630798.1">
    <property type="nucleotide sequence ID" value="XM_062774814.1"/>
</dbReference>
<evidence type="ECO:0000256" key="3">
    <source>
        <dbReference type="PROSITE-ProRule" id="PRU10141"/>
    </source>
</evidence>
<keyword evidence="6" id="KW-0418">Kinase</keyword>
<feature type="compositionally biased region" description="Polar residues" evidence="4">
    <location>
        <begin position="654"/>
        <end position="664"/>
    </location>
</feature>
<reference evidence="6" key="1">
    <citation type="submission" date="2023-10" db="EMBL/GenBank/DDBJ databases">
        <authorList>
            <person name="Noh H."/>
        </authorList>
    </citation>
    <scope>NUCLEOTIDE SEQUENCE</scope>
    <source>
        <strain evidence="6">DUCC4014</strain>
    </source>
</reference>
<dbReference type="GO" id="GO:0004674">
    <property type="term" value="F:protein serine/threonine kinase activity"/>
    <property type="evidence" value="ECO:0007669"/>
    <property type="project" value="TreeGrafter"/>
</dbReference>
<keyword evidence="7" id="KW-1185">Reference proteome</keyword>
<evidence type="ECO:0000313" key="7">
    <source>
        <dbReference type="Proteomes" id="UP000827549"/>
    </source>
</evidence>
<dbReference type="Gene3D" id="3.30.200.20">
    <property type="entry name" value="Phosphorylase Kinase, domain 1"/>
    <property type="match status" value="1"/>
</dbReference>
<evidence type="ECO:0000313" key="6">
    <source>
        <dbReference type="EMBL" id="WOO84772.1"/>
    </source>
</evidence>
<dbReference type="Pfam" id="PF00069">
    <property type="entry name" value="Pkinase"/>
    <property type="match status" value="1"/>
</dbReference>
<dbReference type="GO" id="GO:0035556">
    <property type="term" value="P:intracellular signal transduction"/>
    <property type="evidence" value="ECO:0007669"/>
    <property type="project" value="TreeGrafter"/>
</dbReference>
<dbReference type="Gene3D" id="1.10.510.10">
    <property type="entry name" value="Transferase(Phosphotransferase) domain 1"/>
    <property type="match status" value="1"/>
</dbReference>
<dbReference type="PROSITE" id="PS00108">
    <property type="entry name" value="PROTEIN_KINASE_ST"/>
    <property type="match status" value="1"/>
</dbReference>
<dbReference type="PROSITE" id="PS00107">
    <property type="entry name" value="PROTEIN_KINASE_ATP"/>
    <property type="match status" value="1"/>
</dbReference>
<evidence type="ECO:0000256" key="4">
    <source>
        <dbReference type="SAM" id="MobiDB-lite"/>
    </source>
</evidence>
<dbReference type="GO" id="GO:0045719">
    <property type="term" value="P:negative regulation of glycogen biosynthetic process"/>
    <property type="evidence" value="ECO:0007669"/>
    <property type="project" value="TreeGrafter"/>
</dbReference>
<feature type="compositionally biased region" description="Acidic residues" evidence="4">
    <location>
        <begin position="640"/>
        <end position="653"/>
    </location>
</feature>
<feature type="region of interest" description="Disordered" evidence="4">
    <location>
        <begin position="444"/>
        <end position="464"/>
    </location>
</feature>
<keyword evidence="2 3" id="KW-0067">ATP-binding</keyword>
<dbReference type="Proteomes" id="UP000827549">
    <property type="component" value="Chromosome 6"/>
</dbReference>
<organism evidence="6 7">
    <name type="scientific">Vanrija pseudolonga</name>
    <dbReference type="NCBI Taxonomy" id="143232"/>
    <lineage>
        <taxon>Eukaryota</taxon>
        <taxon>Fungi</taxon>
        <taxon>Dikarya</taxon>
        <taxon>Basidiomycota</taxon>
        <taxon>Agaricomycotina</taxon>
        <taxon>Tremellomycetes</taxon>
        <taxon>Trichosporonales</taxon>
        <taxon>Trichosporonaceae</taxon>
        <taxon>Vanrija</taxon>
    </lineage>
</organism>
<dbReference type="PANTHER" id="PTHR24346">
    <property type="entry name" value="MAP/MICROTUBULE AFFINITY-REGULATING KINASE"/>
    <property type="match status" value="1"/>
</dbReference>
<feature type="binding site" evidence="3">
    <location>
        <position position="226"/>
    </location>
    <ligand>
        <name>ATP</name>
        <dbReference type="ChEBI" id="CHEBI:30616"/>
    </ligand>
</feature>
<feature type="region of interest" description="Disordered" evidence="4">
    <location>
        <begin position="1"/>
        <end position="60"/>
    </location>
</feature>
<keyword evidence="6" id="KW-0808">Transferase</keyword>
<evidence type="ECO:0000256" key="1">
    <source>
        <dbReference type="ARBA" id="ARBA00022741"/>
    </source>
</evidence>
<feature type="region of interest" description="Disordered" evidence="4">
    <location>
        <begin position="599"/>
        <end position="664"/>
    </location>
</feature>
<dbReference type="SMART" id="SM00220">
    <property type="entry name" value="S_TKc"/>
    <property type="match status" value="1"/>
</dbReference>
<accession>A0AAF0YE85</accession>
<dbReference type="PROSITE" id="PS50011">
    <property type="entry name" value="PROTEIN_KINASE_DOM"/>
    <property type="match status" value="1"/>
</dbReference>
<dbReference type="EMBL" id="CP086719">
    <property type="protein sequence ID" value="WOO84772.1"/>
    <property type="molecule type" value="Genomic_DNA"/>
</dbReference>
<dbReference type="InterPro" id="IPR000719">
    <property type="entry name" value="Prot_kinase_dom"/>
</dbReference>
<feature type="compositionally biased region" description="Polar residues" evidence="4">
    <location>
        <begin position="452"/>
        <end position="464"/>
    </location>
</feature>
<feature type="compositionally biased region" description="Polar residues" evidence="4">
    <location>
        <begin position="599"/>
        <end position="608"/>
    </location>
</feature>
<evidence type="ECO:0000259" key="5">
    <source>
        <dbReference type="PROSITE" id="PS50011"/>
    </source>
</evidence>
<protein>
    <submittedName>
        <fullName evidence="6">DNA damage response protein kinase DUN1</fullName>
    </submittedName>
</protein>
<keyword evidence="1 3" id="KW-0547">Nucleotide-binding</keyword>
<dbReference type="SUPFAM" id="SSF56112">
    <property type="entry name" value="Protein kinase-like (PK-like)"/>
    <property type="match status" value="1"/>
</dbReference>
<evidence type="ECO:0000256" key="2">
    <source>
        <dbReference type="ARBA" id="ARBA00022840"/>
    </source>
</evidence>
<dbReference type="PANTHER" id="PTHR24346:SF51">
    <property type="entry name" value="PAS DOMAIN-CONTAINING SERINE_THREONINE-PROTEIN KINASE"/>
    <property type="match status" value="1"/>
</dbReference>
<dbReference type="GO" id="GO:0005634">
    <property type="term" value="C:nucleus"/>
    <property type="evidence" value="ECO:0007669"/>
    <property type="project" value="TreeGrafter"/>
</dbReference>
<dbReference type="InterPro" id="IPR008271">
    <property type="entry name" value="Ser/Thr_kinase_AS"/>
</dbReference>